<dbReference type="InterPro" id="IPR046953">
    <property type="entry name" value="Spore_GerAC-like_C"/>
</dbReference>
<evidence type="ECO:0000256" key="4">
    <source>
        <dbReference type="ARBA" id="ARBA00022729"/>
    </source>
</evidence>
<keyword evidence="4" id="KW-0732">Signal</keyword>
<accession>A0ABU5IW96</accession>
<evidence type="ECO:0000256" key="5">
    <source>
        <dbReference type="ARBA" id="ARBA00023136"/>
    </source>
</evidence>
<feature type="domain" description="Spore germination GerAC-like C-terminal" evidence="8">
    <location>
        <begin position="216"/>
        <end position="370"/>
    </location>
</feature>
<dbReference type="Proteomes" id="UP001290455">
    <property type="component" value="Unassembled WGS sequence"/>
</dbReference>
<dbReference type="PANTHER" id="PTHR35789">
    <property type="entry name" value="SPORE GERMINATION PROTEIN B3"/>
    <property type="match status" value="1"/>
</dbReference>
<evidence type="ECO:0000256" key="1">
    <source>
        <dbReference type="ARBA" id="ARBA00004635"/>
    </source>
</evidence>
<keyword evidence="7" id="KW-0449">Lipoprotein</keyword>
<evidence type="ECO:0000313" key="11">
    <source>
        <dbReference type="Proteomes" id="UP001290455"/>
    </source>
</evidence>
<keyword evidence="3" id="KW-0309">Germination</keyword>
<evidence type="ECO:0000313" key="10">
    <source>
        <dbReference type="EMBL" id="MDZ5471417.1"/>
    </source>
</evidence>
<dbReference type="Gene3D" id="3.30.300.210">
    <property type="entry name" value="Nutrient germinant receptor protein C, domain 3"/>
    <property type="match status" value="1"/>
</dbReference>
<dbReference type="NCBIfam" id="TIGR02887">
    <property type="entry name" value="spore_ger_x_C"/>
    <property type="match status" value="1"/>
</dbReference>
<evidence type="ECO:0000256" key="6">
    <source>
        <dbReference type="ARBA" id="ARBA00023139"/>
    </source>
</evidence>
<gene>
    <name evidence="10" type="ORF">SM124_06615</name>
</gene>
<organism evidence="10 11">
    <name type="scientific">Robertmurraya mangrovi</name>
    <dbReference type="NCBI Taxonomy" id="3098077"/>
    <lineage>
        <taxon>Bacteria</taxon>
        <taxon>Bacillati</taxon>
        <taxon>Bacillota</taxon>
        <taxon>Bacilli</taxon>
        <taxon>Bacillales</taxon>
        <taxon>Bacillaceae</taxon>
        <taxon>Robertmurraya</taxon>
    </lineage>
</organism>
<name>A0ABU5IW96_9BACI</name>
<dbReference type="InterPro" id="IPR008844">
    <property type="entry name" value="Spore_GerAC-like"/>
</dbReference>
<evidence type="ECO:0000259" key="8">
    <source>
        <dbReference type="Pfam" id="PF05504"/>
    </source>
</evidence>
<evidence type="ECO:0000256" key="7">
    <source>
        <dbReference type="ARBA" id="ARBA00023288"/>
    </source>
</evidence>
<reference evidence="10 11" key="1">
    <citation type="submission" date="2023-11" db="EMBL/GenBank/DDBJ databases">
        <title>Bacillus jintuensis, isolated from a mudflat on the Beibu Gulf coast.</title>
        <authorList>
            <person name="Li M."/>
        </authorList>
    </citation>
    <scope>NUCLEOTIDE SEQUENCE [LARGE SCALE GENOMIC DNA]</scope>
    <source>
        <strain evidence="10 11">31A1R</strain>
    </source>
</reference>
<keyword evidence="11" id="KW-1185">Reference proteome</keyword>
<proteinExistence type="inferred from homology"/>
<dbReference type="Pfam" id="PF05504">
    <property type="entry name" value="Spore_GerAC"/>
    <property type="match status" value="1"/>
</dbReference>
<dbReference type="PANTHER" id="PTHR35789:SF1">
    <property type="entry name" value="SPORE GERMINATION PROTEIN B3"/>
    <property type="match status" value="1"/>
</dbReference>
<evidence type="ECO:0000256" key="2">
    <source>
        <dbReference type="ARBA" id="ARBA00007886"/>
    </source>
</evidence>
<dbReference type="PROSITE" id="PS51257">
    <property type="entry name" value="PROKAR_LIPOPROTEIN"/>
    <property type="match status" value="1"/>
</dbReference>
<dbReference type="Pfam" id="PF25198">
    <property type="entry name" value="Spore_GerAC_N"/>
    <property type="match status" value="1"/>
</dbReference>
<protein>
    <submittedName>
        <fullName evidence="10">Ger(X)C family spore germination protein</fullName>
    </submittedName>
</protein>
<dbReference type="InterPro" id="IPR057336">
    <property type="entry name" value="GerAC_N"/>
</dbReference>
<keyword evidence="6" id="KW-0564">Palmitate</keyword>
<comment type="caution">
    <text evidence="10">The sequence shown here is derived from an EMBL/GenBank/DDBJ whole genome shotgun (WGS) entry which is preliminary data.</text>
</comment>
<comment type="similarity">
    <text evidence="2">Belongs to the GerABKC lipoprotein family.</text>
</comment>
<evidence type="ECO:0000259" key="9">
    <source>
        <dbReference type="Pfam" id="PF25198"/>
    </source>
</evidence>
<dbReference type="InterPro" id="IPR038501">
    <property type="entry name" value="Spore_GerAC_C_sf"/>
</dbReference>
<evidence type="ECO:0000256" key="3">
    <source>
        <dbReference type="ARBA" id="ARBA00022544"/>
    </source>
</evidence>
<dbReference type="RefSeq" id="WP_322445712.1">
    <property type="nucleotide sequence ID" value="NZ_JAXOFX010000003.1"/>
</dbReference>
<comment type="subcellular location">
    <subcellularLocation>
        <location evidence="1">Membrane</location>
        <topology evidence="1">Lipid-anchor</topology>
    </subcellularLocation>
</comment>
<feature type="domain" description="Spore germination protein N-terminal" evidence="9">
    <location>
        <begin position="22"/>
        <end position="199"/>
    </location>
</feature>
<sequence length="380" mass="44013">MKRIGYIISFTAVILLSGCTGSKNIQDLTYIVAIGMDYDDETKEFTVYLQALDFANVAKQEGPLPTEPIPIFIASAKGETLNLAVSKLYSKSEPPLFFGHVKTLLVSKSIMTHRSKEVMQEIGKNRSLRHTLRVLTTEEKIEDVLKIKALFNYPAIYTVLFKGSKEELTTDEIKPTSLMTFLRDYYEPMEVAKLPNIKIDKESWQSDKAYPIIYADGYALFQKQKYIDKLSWSDALYVNWLLEKNSTLTRKITDKGKLIAVVEYSTPKRKIKYEEGTTFPQFTMEVSAQTDLVEKLDDVSINKLKQLIAKDIKNNITFIYETGVDKKVDILNIGEKWYRKHPQEYRELQKSGEFYLKKDTLKKVDVKIQVFHFNTYKYER</sequence>
<dbReference type="EMBL" id="JAXOFX010000003">
    <property type="protein sequence ID" value="MDZ5471417.1"/>
    <property type="molecule type" value="Genomic_DNA"/>
</dbReference>
<keyword evidence="5" id="KW-0472">Membrane</keyword>